<dbReference type="SMART" id="SM01361">
    <property type="entry name" value="A2M_recep"/>
    <property type="match status" value="1"/>
</dbReference>
<proteinExistence type="predicted"/>
<evidence type="ECO:0000313" key="4">
    <source>
        <dbReference type="EMBL" id="JAS23250.1"/>
    </source>
</evidence>
<sequence>MWLTALVVKTMEEAKDFTFIDDTVLRDSIQWMIKTQLENGCFPSIGQVFHTMQNNLTDAGTVALTSLVMLSLSAGQKHIPSSVVKNAKFCLSAGIASKDPYTMSLLTLALARLNFTDTAQVALERLLDLAEYNDHLLFWKIPGESVTISIETTSYAVLSLLELGGDKNLMLARKAVKWLLINRSSKGGFVSSLDTVTALEAISKFSTSSQSSHNTDLTVLLYGQQIEKSFKIQNKNKLVMQNYVLPIFPSQVEVFVQGEGCVIAQNVMNYNIDSAKGSDVFEIKVSTNSVSTVDLCSLQMLHICFHNKLINLSSNMVVLEVMFISGYKPYKNSLDEISGLINYSSNADDNLSVVKKWEEEEEQIIFYLNKVVSRVQCIDFVMERRYAIEDPLPASITLTDYYHPERTISTMYSLQCKTFSDTMLSGLEELSFMNDDPFSNFHNVDHELETPEGIEGPQPSYALPPKQTNTSNI</sequence>
<evidence type="ECO:0000259" key="2">
    <source>
        <dbReference type="SMART" id="SM01361"/>
    </source>
</evidence>
<dbReference type="SUPFAM" id="SSF48239">
    <property type="entry name" value="Terpenoid cyclases/Protein prenyltransferases"/>
    <property type="match status" value="1"/>
</dbReference>
<accession>A0A1B6D843</accession>
<name>A0A1B6D843_9HEMI</name>
<dbReference type="EMBL" id="GEDC01014048">
    <property type="protein sequence ID" value="JAS23250.1"/>
    <property type="molecule type" value="Transcribed_RNA"/>
</dbReference>
<evidence type="ECO:0000256" key="1">
    <source>
        <dbReference type="SAM" id="MobiDB-lite"/>
    </source>
</evidence>
<dbReference type="InterPro" id="IPR050473">
    <property type="entry name" value="A2M/Complement_sys"/>
</dbReference>
<gene>
    <name evidence="3" type="ORF">g.40632</name>
    <name evidence="4" type="ORF">g.40633</name>
</gene>
<dbReference type="AlphaFoldDB" id="A0A1B6D843"/>
<dbReference type="Gene3D" id="1.50.10.20">
    <property type="match status" value="1"/>
</dbReference>
<feature type="domain" description="Alpha-macroglobulin receptor-binding" evidence="2">
    <location>
        <begin position="314"/>
        <end position="412"/>
    </location>
</feature>
<organism evidence="3">
    <name type="scientific">Clastoptera arizonana</name>
    <name type="common">Arizona spittle bug</name>
    <dbReference type="NCBI Taxonomy" id="38151"/>
    <lineage>
        <taxon>Eukaryota</taxon>
        <taxon>Metazoa</taxon>
        <taxon>Ecdysozoa</taxon>
        <taxon>Arthropoda</taxon>
        <taxon>Hexapoda</taxon>
        <taxon>Insecta</taxon>
        <taxon>Pterygota</taxon>
        <taxon>Neoptera</taxon>
        <taxon>Paraneoptera</taxon>
        <taxon>Hemiptera</taxon>
        <taxon>Auchenorrhyncha</taxon>
        <taxon>Cercopoidea</taxon>
        <taxon>Clastopteridae</taxon>
        <taxon>Clastoptera</taxon>
    </lineage>
</organism>
<dbReference type="GO" id="GO:0005615">
    <property type="term" value="C:extracellular space"/>
    <property type="evidence" value="ECO:0007669"/>
    <property type="project" value="InterPro"/>
</dbReference>
<dbReference type="Pfam" id="PF07678">
    <property type="entry name" value="TED_complement"/>
    <property type="match status" value="1"/>
</dbReference>
<dbReference type="InterPro" id="IPR011626">
    <property type="entry name" value="Alpha-macroglobulin_TED"/>
</dbReference>
<evidence type="ECO:0000313" key="3">
    <source>
        <dbReference type="EMBL" id="JAS21854.1"/>
    </source>
</evidence>
<feature type="region of interest" description="Disordered" evidence="1">
    <location>
        <begin position="449"/>
        <end position="473"/>
    </location>
</feature>
<dbReference type="SUPFAM" id="SSF49410">
    <property type="entry name" value="Alpha-macroglobulin receptor domain"/>
    <property type="match status" value="1"/>
</dbReference>
<dbReference type="InterPro" id="IPR008930">
    <property type="entry name" value="Terpenoid_cyclase/PrenylTrfase"/>
</dbReference>
<dbReference type="Gene3D" id="2.60.40.690">
    <property type="entry name" value="Alpha-macroglobulin, receptor-binding domain"/>
    <property type="match status" value="1"/>
</dbReference>
<dbReference type="InterPro" id="IPR036595">
    <property type="entry name" value="A-macroglobulin_rcpt-bd_sf"/>
</dbReference>
<dbReference type="EMBL" id="GEDC01015444">
    <property type="protein sequence ID" value="JAS21854.1"/>
    <property type="molecule type" value="Transcribed_RNA"/>
</dbReference>
<dbReference type="Pfam" id="PF07677">
    <property type="entry name" value="A2M_recep"/>
    <property type="match status" value="1"/>
</dbReference>
<protein>
    <recommendedName>
        <fullName evidence="2">Alpha-macroglobulin receptor-binding domain-containing protein</fullName>
    </recommendedName>
</protein>
<dbReference type="PANTHER" id="PTHR11412:SF171">
    <property type="entry name" value="PREGNANCY ZONE PROTEIN-LIKE PROTEIN"/>
    <property type="match status" value="1"/>
</dbReference>
<dbReference type="InterPro" id="IPR009048">
    <property type="entry name" value="A-macroglobulin_rcpt-bd"/>
</dbReference>
<dbReference type="PANTHER" id="PTHR11412">
    <property type="entry name" value="MACROGLOBULIN / COMPLEMENT"/>
    <property type="match status" value="1"/>
</dbReference>
<reference evidence="3" key="1">
    <citation type="submission" date="2015-12" db="EMBL/GenBank/DDBJ databases">
        <title>De novo transcriptome assembly of four potential Pierce s Disease insect vectors from Arizona vineyards.</title>
        <authorList>
            <person name="Tassone E.E."/>
        </authorList>
    </citation>
    <scope>NUCLEOTIDE SEQUENCE</scope>
</reference>